<evidence type="ECO:0000256" key="1">
    <source>
        <dbReference type="SAM" id="SignalP"/>
    </source>
</evidence>
<sequence>MKKIILSTAILFLFALNANAQADRKKADKAPPLIDPITQCSLRYYYYPNIEAYFDTKKSIYYYQEDGEWKNADEIPSGYRGYSMNNKVSVYITDYDDDDVIQFQKKHKKEYPYSPNGRFMRKMTTASAD</sequence>
<accession>A0A1G8WJI3</accession>
<evidence type="ECO:0000313" key="2">
    <source>
        <dbReference type="EMBL" id="SDJ78287.1"/>
    </source>
</evidence>
<dbReference type="AlphaFoldDB" id="A0A1G8WJI3"/>
<keyword evidence="3" id="KW-1185">Reference proteome</keyword>
<dbReference type="STRING" id="1128970.SAMN04487935_1842"/>
<keyword evidence="1" id="KW-0732">Signal</keyword>
<dbReference type="Proteomes" id="UP000199580">
    <property type="component" value="Unassembled WGS sequence"/>
</dbReference>
<reference evidence="2 3" key="1">
    <citation type="submission" date="2016-10" db="EMBL/GenBank/DDBJ databases">
        <authorList>
            <person name="de Groot N.N."/>
        </authorList>
    </citation>
    <scope>NUCLEOTIDE SEQUENCE [LARGE SCALE GENOMIC DNA]</scope>
    <source>
        <strain evidence="2 3">CGMCC 1.10076</strain>
    </source>
</reference>
<proteinExistence type="predicted"/>
<dbReference type="EMBL" id="FNEZ01000002">
    <property type="protein sequence ID" value="SDJ78287.1"/>
    <property type="molecule type" value="Genomic_DNA"/>
</dbReference>
<dbReference type="OrthoDB" id="1362256at2"/>
<gene>
    <name evidence="2" type="ORF">SAMN04487935_1842</name>
</gene>
<feature type="signal peptide" evidence="1">
    <location>
        <begin position="1"/>
        <end position="20"/>
    </location>
</feature>
<dbReference type="RefSeq" id="WP_139171718.1">
    <property type="nucleotide sequence ID" value="NZ_BKAI01000004.1"/>
</dbReference>
<name>A0A1G8WJI3_9FLAO</name>
<feature type="chain" id="PRO_5011615163" evidence="1">
    <location>
        <begin position="21"/>
        <end position="129"/>
    </location>
</feature>
<evidence type="ECO:0000313" key="3">
    <source>
        <dbReference type="Proteomes" id="UP000199580"/>
    </source>
</evidence>
<protein>
    <submittedName>
        <fullName evidence="2">Uncharacterized protein</fullName>
    </submittedName>
</protein>
<organism evidence="2 3">
    <name type="scientific">Flavobacterium noncentrifugens</name>
    <dbReference type="NCBI Taxonomy" id="1128970"/>
    <lineage>
        <taxon>Bacteria</taxon>
        <taxon>Pseudomonadati</taxon>
        <taxon>Bacteroidota</taxon>
        <taxon>Flavobacteriia</taxon>
        <taxon>Flavobacteriales</taxon>
        <taxon>Flavobacteriaceae</taxon>
        <taxon>Flavobacterium</taxon>
    </lineage>
</organism>